<dbReference type="Pfam" id="PF14472">
    <property type="entry name" value="DUF4429"/>
    <property type="match status" value="1"/>
</dbReference>
<dbReference type="Gene3D" id="2.60.40.1120">
    <property type="entry name" value="Carboxypeptidase-like, regulatory domain"/>
    <property type="match status" value="1"/>
</dbReference>
<feature type="domain" description="DUF4429" evidence="2">
    <location>
        <begin position="204"/>
        <end position="285"/>
    </location>
</feature>
<dbReference type="InterPro" id="IPR018649">
    <property type="entry name" value="SHOCT"/>
</dbReference>
<gene>
    <name evidence="3" type="ORF">HDBBLJII_00026</name>
</gene>
<organism evidence="3">
    <name type="scientific">Candidatus Methanophagaceae archaeon ANME-1 ERB6</name>
    <dbReference type="NCBI Taxonomy" id="2759912"/>
    <lineage>
        <taxon>Archaea</taxon>
        <taxon>Methanobacteriati</taxon>
        <taxon>Methanobacteriota</taxon>
        <taxon>Stenosarchaea group</taxon>
        <taxon>Methanomicrobia</taxon>
        <taxon>Candidatus Methanophagales</taxon>
        <taxon>Candidatus Methanophagaceae</taxon>
    </lineage>
</organism>
<feature type="domain" description="SHOCT" evidence="1">
    <location>
        <begin position="339"/>
        <end position="364"/>
    </location>
</feature>
<accession>A0A7G9YTJ5</accession>
<reference evidence="3" key="1">
    <citation type="submission" date="2020-06" db="EMBL/GenBank/DDBJ databases">
        <title>Unique genomic features of the anaerobic methanotrophic archaea.</title>
        <authorList>
            <person name="Chadwick G.L."/>
            <person name="Skennerton C.T."/>
            <person name="Laso-Perez R."/>
            <person name="Leu A.O."/>
            <person name="Speth D.R."/>
            <person name="Yu H."/>
            <person name="Morgan-Lang C."/>
            <person name="Hatzenpichler R."/>
            <person name="Goudeau D."/>
            <person name="Malmstrom R."/>
            <person name="Brazelton W.J."/>
            <person name="Woyke T."/>
            <person name="Hallam S.J."/>
            <person name="Tyson G.W."/>
            <person name="Wegener G."/>
            <person name="Boetius A."/>
            <person name="Orphan V."/>
        </authorList>
    </citation>
    <scope>NUCLEOTIDE SEQUENCE</scope>
</reference>
<sequence length="366" mass="40819">MKVLGTVKDAATEVPLPGAKIRLYVREEELAVLQSDSEGKFRHESESQYLGEILICKVEKAGYEPQKVIQEFEEDEVTLAIKLVPKKEEKIEFTVNLKDEKRTPLKGVNISLEVNGEGVGVGISDKDGIFKIALSPDLEGRTINYDAELAGFGLASGALLLKKETSHEITMKKITMKNKETKSMEKILKGAKGVNGQLELLENKIRIKRMGALSLMTKGLKWDKEILINQISSIQFKNAGALGGYIQFAFLGDKEAKGGIFQATRDENTILFSKAQQSDFEEIKSMIEKRMAEPEGKGTPRSEIYEMAEPEVKGTPRSEIYEMAEPEVKGTPRSEIYDLEKLAELKEKGIISEEEFNAKKKQILGL</sequence>
<evidence type="ECO:0000313" key="3">
    <source>
        <dbReference type="EMBL" id="QNO51329.1"/>
    </source>
</evidence>
<protein>
    <submittedName>
        <fullName evidence="3">Uncharacterized protein</fullName>
    </submittedName>
</protein>
<dbReference type="EMBL" id="MT631466">
    <property type="protein sequence ID" value="QNO51329.1"/>
    <property type="molecule type" value="Genomic_DNA"/>
</dbReference>
<proteinExistence type="predicted"/>
<name>A0A7G9YTJ5_9EURY</name>
<dbReference type="InterPro" id="IPR027860">
    <property type="entry name" value="DUF4429"/>
</dbReference>
<dbReference type="Pfam" id="PF09851">
    <property type="entry name" value="SHOCT"/>
    <property type="match status" value="1"/>
</dbReference>
<dbReference type="AlphaFoldDB" id="A0A7G9YTJ5"/>
<evidence type="ECO:0000259" key="2">
    <source>
        <dbReference type="Pfam" id="PF14472"/>
    </source>
</evidence>
<evidence type="ECO:0000259" key="1">
    <source>
        <dbReference type="Pfam" id="PF09851"/>
    </source>
</evidence>